<dbReference type="SUPFAM" id="SSF49599">
    <property type="entry name" value="TRAF domain-like"/>
    <property type="match status" value="1"/>
</dbReference>
<evidence type="ECO:0000313" key="5">
    <source>
        <dbReference type="Proteomes" id="UP000032180"/>
    </source>
</evidence>
<dbReference type="HOGENOM" id="CLU_1715902_0_0_1"/>
<evidence type="ECO:0000259" key="3">
    <source>
        <dbReference type="PROSITE" id="PS50144"/>
    </source>
</evidence>
<evidence type="ECO:0000256" key="1">
    <source>
        <dbReference type="ARBA" id="ARBA00004906"/>
    </source>
</evidence>
<dbReference type="InterPro" id="IPR000210">
    <property type="entry name" value="BTB/POZ_dom"/>
</dbReference>
<dbReference type="EnsemblPlants" id="LPERR08G06030.1">
    <property type="protein sequence ID" value="LPERR08G06030.1"/>
    <property type="gene ID" value="LPERR08G06030"/>
</dbReference>
<evidence type="ECO:0000313" key="4">
    <source>
        <dbReference type="EnsemblPlants" id="LPERR08G06030.1"/>
    </source>
</evidence>
<sequence>MGSSEKRVSRYAKKPKSDKATLSFEITNYSTVKNMAVGKFVRSPTFAVGGYDWAIRFYPNGAKKQQITGSSNTVYLEFLTKNRKVRATYDIRLVKQATGSRQGVDLTFIVGGEKIAAHKFVLVARSSVFETELFGEMMEKEAQSLTIEDMQLA</sequence>
<protein>
    <recommendedName>
        <fullName evidence="6">BTB domain-containing protein</fullName>
    </recommendedName>
</protein>
<name>A0A0D9X5J7_9ORYZ</name>
<reference evidence="4" key="3">
    <citation type="submission" date="2015-04" db="UniProtKB">
        <authorList>
            <consortium name="EnsemblPlants"/>
        </authorList>
    </citation>
    <scope>IDENTIFICATION</scope>
</reference>
<dbReference type="PANTHER" id="PTHR26379">
    <property type="entry name" value="BTB/POZ AND MATH DOMAIN-CONTAINING PROTEIN 1"/>
    <property type="match status" value="1"/>
</dbReference>
<organism evidence="4 5">
    <name type="scientific">Leersia perrieri</name>
    <dbReference type="NCBI Taxonomy" id="77586"/>
    <lineage>
        <taxon>Eukaryota</taxon>
        <taxon>Viridiplantae</taxon>
        <taxon>Streptophyta</taxon>
        <taxon>Embryophyta</taxon>
        <taxon>Tracheophyta</taxon>
        <taxon>Spermatophyta</taxon>
        <taxon>Magnoliopsida</taxon>
        <taxon>Liliopsida</taxon>
        <taxon>Poales</taxon>
        <taxon>Poaceae</taxon>
        <taxon>BOP clade</taxon>
        <taxon>Oryzoideae</taxon>
        <taxon>Oryzeae</taxon>
        <taxon>Oryzinae</taxon>
        <taxon>Leersia</taxon>
    </lineage>
</organism>
<dbReference type="Pfam" id="PF00651">
    <property type="entry name" value="BTB"/>
    <property type="match status" value="1"/>
</dbReference>
<feature type="domain" description="BTB" evidence="2">
    <location>
        <begin position="104"/>
        <end position="153"/>
    </location>
</feature>
<accession>A0A0D9X5J7</accession>
<reference evidence="5" key="2">
    <citation type="submission" date="2013-12" db="EMBL/GenBank/DDBJ databases">
        <authorList>
            <person name="Yu Y."/>
            <person name="Lee S."/>
            <person name="de Baynast K."/>
            <person name="Wissotski M."/>
            <person name="Liu L."/>
            <person name="Talag J."/>
            <person name="Goicoechea J."/>
            <person name="Angelova A."/>
            <person name="Jetty R."/>
            <person name="Kudrna D."/>
            <person name="Golser W."/>
            <person name="Rivera L."/>
            <person name="Zhang J."/>
            <person name="Wing R."/>
        </authorList>
    </citation>
    <scope>NUCLEOTIDE SEQUENCE</scope>
</reference>
<dbReference type="PROSITE" id="PS50144">
    <property type="entry name" value="MATH"/>
    <property type="match status" value="1"/>
</dbReference>
<dbReference type="STRING" id="77586.A0A0D9X5J7"/>
<dbReference type="InterPro" id="IPR008974">
    <property type="entry name" value="TRAF-like"/>
</dbReference>
<feature type="domain" description="MATH" evidence="3">
    <location>
        <begin position="19"/>
        <end position="133"/>
    </location>
</feature>
<dbReference type="InterPro" id="IPR045005">
    <property type="entry name" value="BPM1-6"/>
</dbReference>
<evidence type="ECO:0008006" key="6">
    <source>
        <dbReference type="Google" id="ProtNLM"/>
    </source>
</evidence>
<comment type="pathway">
    <text evidence="1">Protein modification; protein ubiquitination.</text>
</comment>
<dbReference type="SUPFAM" id="SSF54695">
    <property type="entry name" value="POZ domain"/>
    <property type="match status" value="1"/>
</dbReference>
<dbReference type="AlphaFoldDB" id="A0A0D9X5J7"/>
<dbReference type="InterPro" id="IPR002083">
    <property type="entry name" value="MATH/TRAF_dom"/>
</dbReference>
<dbReference type="GO" id="GO:0016567">
    <property type="term" value="P:protein ubiquitination"/>
    <property type="evidence" value="ECO:0007669"/>
    <property type="project" value="InterPro"/>
</dbReference>
<reference evidence="4 5" key="1">
    <citation type="submission" date="2012-08" db="EMBL/GenBank/DDBJ databases">
        <title>Oryza genome evolution.</title>
        <authorList>
            <person name="Wing R.A."/>
        </authorList>
    </citation>
    <scope>NUCLEOTIDE SEQUENCE</scope>
</reference>
<keyword evidence="5" id="KW-1185">Reference proteome</keyword>
<dbReference type="Gene3D" id="2.60.210.10">
    <property type="entry name" value="Apoptosis, Tumor Necrosis Factor Receptor Associated Protein 2, Chain A"/>
    <property type="match status" value="1"/>
</dbReference>
<proteinExistence type="predicted"/>
<dbReference type="PANTHER" id="PTHR26379:SF433">
    <property type="entry name" value="OS08G0226800 PROTEIN"/>
    <property type="match status" value="1"/>
</dbReference>
<dbReference type="Gramene" id="LPERR08G06030.1">
    <property type="protein sequence ID" value="LPERR08G06030.1"/>
    <property type="gene ID" value="LPERR08G06030"/>
</dbReference>
<dbReference type="Pfam" id="PF22486">
    <property type="entry name" value="MATH_2"/>
    <property type="match status" value="1"/>
</dbReference>
<dbReference type="InterPro" id="IPR011333">
    <property type="entry name" value="SKP1/BTB/POZ_sf"/>
</dbReference>
<dbReference type="PROSITE" id="PS50097">
    <property type="entry name" value="BTB"/>
    <property type="match status" value="1"/>
</dbReference>
<dbReference type="CDD" id="cd00121">
    <property type="entry name" value="MATH"/>
    <property type="match status" value="1"/>
</dbReference>
<dbReference type="eggNOG" id="KOG1987">
    <property type="taxonomic scope" value="Eukaryota"/>
</dbReference>
<evidence type="ECO:0000259" key="2">
    <source>
        <dbReference type="PROSITE" id="PS50097"/>
    </source>
</evidence>
<dbReference type="Proteomes" id="UP000032180">
    <property type="component" value="Chromosome 8"/>
</dbReference>